<feature type="transmembrane region" description="Helical" evidence="10">
    <location>
        <begin position="506"/>
        <end position="533"/>
    </location>
</feature>
<evidence type="ECO:0000256" key="3">
    <source>
        <dbReference type="ARBA" id="ARBA00022606"/>
    </source>
</evidence>
<comment type="caution">
    <text evidence="11">The sequence shown here is derived from an EMBL/GenBank/DDBJ whole genome shotgun (WGS) entry which is preliminary data.</text>
</comment>
<keyword evidence="4 10" id="KW-0812">Transmembrane</keyword>
<keyword evidence="8 11" id="KW-0675">Receptor</keyword>
<evidence type="ECO:0000256" key="10">
    <source>
        <dbReference type="SAM" id="Phobius"/>
    </source>
</evidence>
<keyword evidence="5" id="KW-0552">Olfaction</keyword>
<protein>
    <submittedName>
        <fullName evidence="11">7tm Odorant receptor</fullName>
    </submittedName>
</protein>
<dbReference type="PANTHER" id="PTHR21137:SF35">
    <property type="entry name" value="ODORANT RECEPTOR 19A-RELATED"/>
    <property type="match status" value="1"/>
</dbReference>
<dbReference type="PANTHER" id="PTHR21137">
    <property type="entry name" value="ODORANT RECEPTOR"/>
    <property type="match status" value="1"/>
</dbReference>
<evidence type="ECO:0000256" key="4">
    <source>
        <dbReference type="ARBA" id="ARBA00022692"/>
    </source>
</evidence>
<comment type="subcellular location">
    <subcellularLocation>
        <location evidence="1">Cell membrane</location>
        <topology evidence="1">Multi-pass membrane protein</topology>
    </subcellularLocation>
</comment>
<proteinExistence type="predicted"/>
<evidence type="ECO:0000256" key="1">
    <source>
        <dbReference type="ARBA" id="ARBA00004651"/>
    </source>
</evidence>
<name>A0AAW1N7C6_POPJA</name>
<dbReference type="Pfam" id="PF02949">
    <property type="entry name" value="7tm_6"/>
    <property type="match status" value="2"/>
</dbReference>
<feature type="transmembrane region" description="Helical" evidence="10">
    <location>
        <begin position="452"/>
        <end position="470"/>
    </location>
</feature>
<evidence type="ECO:0000256" key="8">
    <source>
        <dbReference type="ARBA" id="ARBA00023170"/>
    </source>
</evidence>
<keyword evidence="2" id="KW-1003">Cell membrane</keyword>
<evidence type="ECO:0000313" key="11">
    <source>
        <dbReference type="EMBL" id="KAK9754169.1"/>
    </source>
</evidence>
<reference evidence="11 12" key="1">
    <citation type="journal article" date="2024" name="BMC Genomics">
        <title>De novo assembly and annotation of Popillia japonica's genome with initial clues to its potential as an invasive pest.</title>
        <authorList>
            <person name="Cucini C."/>
            <person name="Boschi S."/>
            <person name="Funari R."/>
            <person name="Cardaioli E."/>
            <person name="Iannotti N."/>
            <person name="Marturano G."/>
            <person name="Paoli F."/>
            <person name="Bruttini M."/>
            <person name="Carapelli A."/>
            <person name="Frati F."/>
            <person name="Nardi F."/>
        </authorList>
    </citation>
    <scope>NUCLEOTIDE SEQUENCE [LARGE SCALE GENOMIC DNA]</scope>
    <source>
        <strain evidence="11">DMR45628</strain>
    </source>
</reference>
<evidence type="ECO:0000313" key="12">
    <source>
        <dbReference type="Proteomes" id="UP001458880"/>
    </source>
</evidence>
<keyword evidence="3" id="KW-0716">Sensory transduction</keyword>
<dbReference type="GO" id="GO:0004984">
    <property type="term" value="F:olfactory receptor activity"/>
    <property type="evidence" value="ECO:0007669"/>
    <property type="project" value="InterPro"/>
</dbReference>
<dbReference type="EMBL" id="JASPKY010000009">
    <property type="protein sequence ID" value="KAK9754169.1"/>
    <property type="molecule type" value="Genomic_DNA"/>
</dbReference>
<keyword evidence="12" id="KW-1185">Reference proteome</keyword>
<feature type="transmembrane region" description="Helical" evidence="10">
    <location>
        <begin position="73"/>
        <end position="93"/>
    </location>
</feature>
<dbReference type="GO" id="GO:0005886">
    <property type="term" value="C:plasma membrane"/>
    <property type="evidence" value="ECO:0007669"/>
    <property type="project" value="UniProtKB-SubCell"/>
</dbReference>
<keyword evidence="7 10" id="KW-0472">Membrane</keyword>
<feature type="transmembrane region" description="Helical" evidence="10">
    <location>
        <begin position="297"/>
        <end position="321"/>
    </location>
</feature>
<accession>A0AAW1N7C6</accession>
<sequence>MPEKIDRTHRYLKFNTTILRLMGLWVGNEADKMRYWKKIGVSLFLSASIVPLFSEFITVLIDNHPAPDIVEKIQVILAQVCVFGAAYMITCFVQHRSDIKDLVDSIEDFRDYSNQDATTVDQKVSFFSKIAMVYTLIGTVIYTLSPLLSKSSCQKVKSQYKIDHNIPCGVMVPLRIPFNLTSTYVFAFWVINEAISAATIVLVVTSISLLICGLLQHILTQLKQVRSCVLLISQAGVEEIEDVTRFAVEYHTKVIEFMEKLNRYFGSQLVLHFTLTSIVISLLGFEILMVSDNKESVMYALHLIGWLIMLYTICFYGQLLIDESPRTPHKMKYQYLSFNVNVLKCFGLWLDDNRCKNYLNSIRTALIFASTSPVCIMLSNSLFNVLDPTIDIVLIIQQVLATSCVNACLYLAVCFYLNRAVIKNLRSSPRRSSSSTTLKLVDEKAIFSSKIFFFYNILGVSVYCLFPLFMKESCLKNSPRYLEKYGVPCGVILPLKMPWRYDSDPLFQITAVMQMLTAGLSSIFIVNLTMLVCGLLEHAVHQLGEVRKCVLQISESSPDRMEEAVKFAVKYNCRVIDFVDQINEAFGSQLVMHFTLISLVISVLGFEILIVTHKESVMYILHLIGWFVILYNVCHYGQILINESTKIAEEAYCMPWYDCPVNIQKDIMLIILRSQKPLTLKALSLGTWSDPTFLGVMPLTLKALSLGTWSDPTFLGVI</sequence>
<evidence type="ECO:0000256" key="7">
    <source>
        <dbReference type="ARBA" id="ARBA00023136"/>
    </source>
</evidence>
<gene>
    <name evidence="11" type="ORF">QE152_g1540</name>
</gene>
<feature type="transmembrane region" description="Helical" evidence="10">
    <location>
        <begin position="364"/>
        <end position="383"/>
    </location>
</feature>
<feature type="transmembrane region" description="Helical" evidence="10">
    <location>
        <begin position="194"/>
        <end position="215"/>
    </location>
</feature>
<evidence type="ECO:0000256" key="2">
    <source>
        <dbReference type="ARBA" id="ARBA00022475"/>
    </source>
</evidence>
<keyword evidence="6 10" id="KW-1133">Transmembrane helix</keyword>
<feature type="transmembrane region" description="Helical" evidence="10">
    <location>
        <begin position="41"/>
        <end position="61"/>
    </location>
</feature>
<dbReference type="Proteomes" id="UP001458880">
    <property type="component" value="Unassembled WGS sequence"/>
</dbReference>
<feature type="transmembrane region" description="Helical" evidence="10">
    <location>
        <begin position="395"/>
        <end position="417"/>
    </location>
</feature>
<dbReference type="GO" id="GO:0005549">
    <property type="term" value="F:odorant binding"/>
    <property type="evidence" value="ECO:0007669"/>
    <property type="project" value="InterPro"/>
</dbReference>
<dbReference type="AlphaFoldDB" id="A0AAW1N7C6"/>
<dbReference type="GO" id="GO:0007165">
    <property type="term" value="P:signal transduction"/>
    <property type="evidence" value="ECO:0007669"/>
    <property type="project" value="UniProtKB-KW"/>
</dbReference>
<feature type="transmembrane region" description="Helical" evidence="10">
    <location>
        <begin position="590"/>
        <end position="611"/>
    </location>
</feature>
<keyword evidence="9" id="KW-0807">Transducer</keyword>
<feature type="transmembrane region" description="Helical" evidence="10">
    <location>
        <begin position="131"/>
        <end position="148"/>
    </location>
</feature>
<evidence type="ECO:0000256" key="6">
    <source>
        <dbReference type="ARBA" id="ARBA00022989"/>
    </source>
</evidence>
<feature type="transmembrane region" description="Helical" evidence="10">
    <location>
        <begin position="617"/>
        <end position="634"/>
    </location>
</feature>
<evidence type="ECO:0000256" key="5">
    <source>
        <dbReference type="ARBA" id="ARBA00022725"/>
    </source>
</evidence>
<dbReference type="InterPro" id="IPR004117">
    <property type="entry name" value="7tm6_olfct_rcpt"/>
</dbReference>
<organism evidence="11 12">
    <name type="scientific">Popillia japonica</name>
    <name type="common">Japanese beetle</name>
    <dbReference type="NCBI Taxonomy" id="7064"/>
    <lineage>
        <taxon>Eukaryota</taxon>
        <taxon>Metazoa</taxon>
        <taxon>Ecdysozoa</taxon>
        <taxon>Arthropoda</taxon>
        <taxon>Hexapoda</taxon>
        <taxon>Insecta</taxon>
        <taxon>Pterygota</taxon>
        <taxon>Neoptera</taxon>
        <taxon>Endopterygota</taxon>
        <taxon>Coleoptera</taxon>
        <taxon>Polyphaga</taxon>
        <taxon>Scarabaeiformia</taxon>
        <taxon>Scarabaeidae</taxon>
        <taxon>Rutelinae</taxon>
        <taxon>Popillia</taxon>
    </lineage>
</organism>
<feature type="transmembrane region" description="Helical" evidence="10">
    <location>
        <begin position="269"/>
        <end position="291"/>
    </location>
</feature>
<evidence type="ECO:0000256" key="9">
    <source>
        <dbReference type="ARBA" id="ARBA00023224"/>
    </source>
</evidence>